<dbReference type="PANTHER" id="PTHR30558">
    <property type="entry name" value="EXBD MEMBRANE COMPONENT OF PMF-DRIVEN MACROMOLECULE IMPORT SYSTEM"/>
    <property type="match status" value="1"/>
</dbReference>
<evidence type="ECO:0000256" key="9">
    <source>
        <dbReference type="ARBA" id="ARBA00022692"/>
    </source>
</evidence>
<dbReference type="EMBL" id="UHIA01000003">
    <property type="protein sequence ID" value="SUO92413.1"/>
    <property type="molecule type" value="Genomic_DNA"/>
</dbReference>
<evidence type="ECO:0000256" key="6">
    <source>
        <dbReference type="ARBA" id="ARBA00022448"/>
    </source>
</evidence>
<comment type="subcellular location">
    <subcellularLocation>
        <location evidence="2">Cell inner membrane</location>
        <topology evidence="2">Single-pass type II membrane protein</topology>
    </subcellularLocation>
    <subcellularLocation>
        <location evidence="13">Cell membrane</location>
        <topology evidence="13">Single-pass type II membrane protein</topology>
    </subcellularLocation>
</comment>
<evidence type="ECO:0000256" key="13">
    <source>
        <dbReference type="RuleBase" id="RU003879"/>
    </source>
</evidence>
<evidence type="ECO:0000256" key="1">
    <source>
        <dbReference type="ARBA" id="ARBA00003540"/>
    </source>
</evidence>
<dbReference type="GO" id="GO:0022857">
    <property type="term" value="F:transmembrane transporter activity"/>
    <property type="evidence" value="ECO:0007669"/>
    <property type="project" value="InterPro"/>
</dbReference>
<keyword evidence="6 13" id="KW-0813">Transport</keyword>
<keyword evidence="8" id="KW-0997">Cell inner membrane</keyword>
<name>A0A380MKG6_9GAMM</name>
<dbReference type="InterPro" id="IPR014171">
    <property type="entry name" value="TonB_ExbD_2"/>
</dbReference>
<keyword evidence="12 14" id="KW-0472">Membrane</keyword>
<gene>
    <name evidence="15" type="ORF">NCTC10717_00537</name>
</gene>
<evidence type="ECO:0000256" key="14">
    <source>
        <dbReference type="SAM" id="Phobius"/>
    </source>
</evidence>
<comment type="similarity">
    <text evidence="3 13">Belongs to the ExbD/TolR family.</text>
</comment>
<evidence type="ECO:0000256" key="10">
    <source>
        <dbReference type="ARBA" id="ARBA00022927"/>
    </source>
</evidence>
<evidence type="ECO:0000313" key="15">
    <source>
        <dbReference type="EMBL" id="SUO92413.1"/>
    </source>
</evidence>
<dbReference type="RefSeq" id="WP_115217825.1">
    <property type="nucleotide sequence ID" value="NZ_UHIA01000003.1"/>
</dbReference>
<evidence type="ECO:0000256" key="7">
    <source>
        <dbReference type="ARBA" id="ARBA00022475"/>
    </source>
</evidence>
<dbReference type="GO" id="GO:0005886">
    <property type="term" value="C:plasma membrane"/>
    <property type="evidence" value="ECO:0007669"/>
    <property type="project" value="UniProtKB-SubCell"/>
</dbReference>
<dbReference type="Gene3D" id="3.30.420.270">
    <property type="match status" value="1"/>
</dbReference>
<dbReference type="GO" id="GO:0015031">
    <property type="term" value="P:protein transport"/>
    <property type="evidence" value="ECO:0007669"/>
    <property type="project" value="UniProtKB-KW"/>
</dbReference>
<evidence type="ECO:0000256" key="11">
    <source>
        <dbReference type="ARBA" id="ARBA00022989"/>
    </source>
</evidence>
<evidence type="ECO:0000256" key="12">
    <source>
        <dbReference type="ARBA" id="ARBA00023136"/>
    </source>
</evidence>
<feature type="transmembrane region" description="Helical" evidence="14">
    <location>
        <begin position="12"/>
        <end position="30"/>
    </location>
</feature>
<keyword evidence="16" id="KW-1185">Reference proteome</keyword>
<keyword evidence="9 13" id="KW-0812">Transmembrane</keyword>
<dbReference type="NCBIfam" id="TIGR02804">
    <property type="entry name" value="ExbD_2"/>
    <property type="match status" value="1"/>
</dbReference>
<dbReference type="AlphaFoldDB" id="A0A380MKG6"/>
<sequence>MKKFDQINVIPFIDIMLVLLAIVLLTASFSKNGKIDVSLPAADNAEEVATDSLPRIISVSENGQLYLDDSESNLDSIEKNMADWPKDQPILLKIDRNASFDFFVQLSSRLKEYDLKNISVLTENH</sequence>
<keyword evidence="11 14" id="KW-1133">Transmembrane helix</keyword>
<comment type="subunit">
    <text evidence="4">The accessory proteins ExbB and ExbD seem to form a complex with TonB.</text>
</comment>
<dbReference type="Proteomes" id="UP000254575">
    <property type="component" value="Unassembled WGS sequence"/>
</dbReference>
<dbReference type="Pfam" id="PF02472">
    <property type="entry name" value="ExbD"/>
    <property type="match status" value="1"/>
</dbReference>
<keyword evidence="10 13" id="KW-0653">Protein transport</keyword>
<evidence type="ECO:0000256" key="2">
    <source>
        <dbReference type="ARBA" id="ARBA00004249"/>
    </source>
</evidence>
<organism evidence="15 16">
    <name type="scientific">Suttonella indologenes</name>
    <dbReference type="NCBI Taxonomy" id="13276"/>
    <lineage>
        <taxon>Bacteria</taxon>
        <taxon>Pseudomonadati</taxon>
        <taxon>Pseudomonadota</taxon>
        <taxon>Gammaproteobacteria</taxon>
        <taxon>Cardiobacteriales</taxon>
        <taxon>Cardiobacteriaceae</taxon>
        <taxon>Suttonella</taxon>
    </lineage>
</organism>
<evidence type="ECO:0000256" key="3">
    <source>
        <dbReference type="ARBA" id="ARBA00005811"/>
    </source>
</evidence>
<accession>A0A380MKG6</accession>
<evidence type="ECO:0000256" key="8">
    <source>
        <dbReference type="ARBA" id="ARBA00022519"/>
    </source>
</evidence>
<reference evidence="15 16" key="1">
    <citation type="submission" date="2018-06" db="EMBL/GenBank/DDBJ databases">
        <authorList>
            <consortium name="Pathogen Informatics"/>
            <person name="Doyle S."/>
        </authorList>
    </citation>
    <scope>NUCLEOTIDE SEQUENCE [LARGE SCALE GENOMIC DNA]</scope>
    <source>
        <strain evidence="15 16">NCTC10717</strain>
    </source>
</reference>
<evidence type="ECO:0000313" key="16">
    <source>
        <dbReference type="Proteomes" id="UP000254575"/>
    </source>
</evidence>
<evidence type="ECO:0000256" key="4">
    <source>
        <dbReference type="ARBA" id="ARBA00011471"/>
    </source>
</evidence>
<dbReference type="PANTHER" id="PTHR30558:SF12">
    <property type="entry name" value="BIOPOLYMER TRANSPORT PROTEIN EXBD"/>
    <property type="match status" value="1"/>
</dbReference>
<protein>
    <recommendedName>
        <fullName evidence="5">Biopolymer transport protein ExbD</fullName>
    </recommendedName>
</protein>
<dbReference type="OrthoDB" id="9798629at2"/>
<evidence type="ECO:0000256" key="5">
    <source>
        <dbReference type="ARBA" id="ARBA00022090"/>
    </source>
</evidence>
<comment type="function">
    <text evidence="1">Involved in the TonB-dependent energy-dependent transport of various receptor-bound substrates.</text>
</comment>
<dbReference type="InterPro" id="IPR003400">
    <property type="entry name" value="ExbD"/>
</dbReference>
<proteinExistence type="inferred from homology"/>
<keyword evidence="7" id="KW-1003">Cell membrane</keyword>